<dbReference type="AlphaFoldDB" id="A0A2H0N6K7"/>
<dbReference type="PANTHER" id="PTHR34293:SF1">
    <property type="entry name" value="HTH-TYPE TRANSCRIPTIONAL REGULATOR TRMBL2"/>
    <property type="match status" value="1"/>
</dbReference>
<evidence type="ECO:0000313" key="3">
    <source>
        <dbReference type="Proteomes" id="UP000229600"/>
    </source>
</evidence>
<name>A0A2H0N6K7_9BACT</name>
<gene>
    <name evidence="2" type="ORF">COV59_00110</name>
</gene>
<organism evidence="2 3">
    <name type="scientific">Candidatus Magasanikbacteria bacterium CG11_big_fil_rev_8_21_14_0_20_39_34</name>
    <dbReference type="NCBI Taxonomy" id="1974653"/>
    <lineage>
        <taxon>Bacteria</taxon>
        <taxon>Candidatus Magasanikiibacteriota</taxon>
    </lineage>
</organism>
<dbReference type="InterPro" id="IPR036388">
    <property type="entry name" value="WH-like_DNA-bd_sf"/>
</dbReference>
<protein>
    <recommendedName>
        <fullName evidence="1">Transcription regulator TrmB N-terminal domain-containing protein</fullName>
    </recommendedName>
</protein>
<dbReference type="EMBL" id="PCWN01000001">
    <property type="protein sequence ID" value="PIR04518.1"/>
    <property type="molecule type" value="Genomic_DNA"/>
</dbReference>
<evidence type="ECO:0000259" key="1">
    <source>
        <dbReference type="Pfam" id="PF01978"/>
    </source>
</evidence>
<feature type="domain" description="Transcription regulator TrmB N-terminal" evidence="1">
    <location>
        <begin position="7"/>
        <end position="74"/>
    </location>
</feature>
<dbReference type="Pfam" id="PF01978">
    <property type="entry name" value="TrmB"/>
    <property type="match status" value="1"/>
</dbReference>
<dbReference type="Gene3D" id="1.10.10.10">
    <property type="entry name" value="Winged helix-like DNA-binding domain superfamily/Winged helix DNA-binding domain"/>
    <property type="match status" value="1"/>
</dbReference>
<evidence type="ECO:0000313" key="2">
    <source>
        <dbReference type="EMBL" id="PIR04518.1"/>
    </source>
</evidence>
<accession>A0A2H0N6K7</accession>
<reference evidence="2 3" key="1">
    <citation type="submission" date="2017-09" db="EMBL/GenBank/DDBJ databases">
        <title>Depth-based differentiation of microbial function through sediment-hosted aquifers and enrichment of novel symbionts in the deep terrestrial subsurface.</title>
        <authorList>
            <person name="Probst A.J."/>
            <person name="Ladd B."/>
            <person name="Jarett J.K."/>
            <person name="Geller-Mcgrath D.E."/>
            <person name="Sieber C.M."/>
            <person name="Emerson J.B."/>
            <person name="Anantharaman K."/>
            <person name="Thomas B.C."/>
            <person name="Malmstrom R."/>
            <person name="Stieglmeier M."/>
            <person name="Klingl A."/>
            <person name="Woyke T."/>
            <person name="Ryan C.M."/>
            <person name="Banfield J.F."/>
        </authorList>
    </citation>
    <scope>NUCLEOTIDE SEQUENCE [LARGE SCALE GENOMIC DNA]</scope>
    <source>
        <strain evidence="2">CG11_big_fil_rev_8_21_14_0_20_39_34</strain>
    </source>
</reference>
<sequence>MNILSALKSFDLSENEAKVYTTVLSLGLTNVGPIVEKSKLHRQSVYVALEKLKDIGLMSEVTKNNRKHFEASSPQKIVRQMEEKCRKAKEILPTLLKLEAEAKEKFETRVLYGKNEFFENLKEISESAARTDKVMRILGGARDTDFYKFLGKNYKSYIALLKKLGVVKYAIGPSDYTDEFKIKFIHEEGNKLKTMDVGLTTPTYTRITPEMVSVEIYGPDVTIIQMKNKVIAKSYCEHFNLLWEQAVPFSCT</sequence>
<dbReference type="InterPro" id="IPR002831">
    <property type="entry name" value="Tscrpt_reg_TrmB_N"/>
</dbReference>
<dbReference type="Proteomes" id="UP000229600">
    <property type="component" value="Unassembled WGS sequence"/>
</dbReference>
<dbReference type="PANTHER" id="PTHR34293">
    <property type="entry name" value="HTH-TYPE TRANSCRIPTIONAL REGULATOR TRMBL2"/>
    <property type="match status" value="1"/>
</dbReference>
<proteinExistence type="predicted"/>
<dbReference type="InterPro" id="IPR051797">
    <property type="entry name" value="TrmB-like"/>
</dbReference>
<comment type="caution">
    <text evidence="2">The sequence shown here is derived from an EMBL/GenBank/DDBJ whole genome shotgun (WGS) entry which is preliminary data.</text>
</comment>